<organism evidence="1 2">
    <name type="scientific">Laccaria amethystina LaAM-08-1</name>
    <dbReference type="NCBI Taxonomy" id="1095629"/>
    <lineage>
        <taxon>Eukaryota</taxon>
        <taxon>Fungi</taxon>
        <taxon>Dikarya</taxon>
        <taxon>Basidiomycota</taxon>
        <taxon>Agaricomycotina</taxon>
        <taxon>Agaricomycetes</taxon>
        <taxon>Agaricomycetidae</taxon>
        <taxon>Agaricales</taxon>
        <taxon>Agaricineae</taxon>
        <taxon>Hydnangiaceae</taxon>
        <taxon>Laccaria</taxon>
    </lineage>
</organism>
<gene>
    <name evidence="1" type="ORF">K443DRAFT_686895</name>
</gene>
<sequence length="68" mass="7678">MRIAVVMGSGMGMKMEMTRTDPVRVVHLWAMYTTARSRAGSWLNYEAVRPNSTQAMPHPPCAVIVEIW</sequence>
<protein>
    <submittedName>
        <fullName evidence="1">Uncharacterized protein</fullName>
    </submittedName>
</protein>
<evidence type="ECO:0000313" key="1">
    <source>
        <dbReference type="EMBL" id="KIJ90216.1"/>
    </source>
</evidence>
<reference evidence="2" key="2">
    <citation type="submission" date="2015-01" db="EMBL/GenBank/DDBJ databases">
        <title>Evolutionary Origins and Diversification of the Mycorrhizal Mutualists.</title>
        <authorList>
            <consortium name="DOE Joint Genome Institute"/>
            <consortium name="Mycorrhizal Genomics Consortium"/>
            <person name="Kohler A."/>
            <person name="Kuo A."/>
            <person name="Nagy L.G."/>
            <person name="Floudas D."/>
            <person name="Copeland A."/>
            <person name="Barry K.W."/>
            <person name="Cichocki N."/>
            <person name="Veneault-Fourrey C."/>
            <person name="LaButti K."/>
            <person name="Lindquist E.A."/>
            <person name="Lipzen A."/>
            <person name="Lundell T."/>
            <person name="Morin E."/>
            <person name="Murat C."/>
            <person name="Riley R."/>
            <person name="Ohm R."/>
            <person name="Sun H."/>
            <person name="Tunlid A."/>
            <person name="Henrissat B."/>
            <person name="Grigoriev I.V."/>
            <person name="Hibbett D.S."/>
            <person name="Martin F."/>
        </authorList>
    </citation>
    <scope>NUCLEOTIDE SEQUENCE [LARGE SCALE GENOMIC DNA]</scope>
    <source>
        <strain evidence="2">LaAM-08-1</strain>
    </source>
</reference>
<proteinExistence type="predicted"/>
<keyword evidence="2" id="KW-1185">Reference proteome</keyword>
<reference evidence="1 2" key="1">
    <citation type="submission" date="2014-04" db="EMBL/GenBank/DDBJ databases">
        <authorList>
            <consortium name="DOE Joint Genome Institute"/>
            <person name="Kuo A."/>
            <person name="Kohler A."/>
            <person name="Nagy L.G."/>
            <person name="Floudas D."/>
            <person name="Copeland A."/>
            <person name="Barry K.W."/>
            <person name="Cichocki N."/>
            <person name="Veneault-Fourrey C."/>
            <person name="LaButti K."/>
            <person name="Lindquist E.A."/>
            <person name="Lipzen A."/>
            <person name="Lundell T."/>
            <person name="Morin E."/>
            <person name="Murat C."/>
            <person name="Sun H."/>
            <person name="Tunlid A."/>
            <person name="Henrissat B."/>
            <person name="Grigoriev I.V."/>
            <person name="Hibbett D.S."/>
            <person name="Martin F."/>
            <person name="Nordberg H.P."/>
            <person name="Cantor M.N."/>
            <person name="Hua S.X."/>
        </authorList>
    </citation>
    <scope>NUCLEOTIDE SEQUENCE [LARGE SCALE GENOMIC DNA]</scope>
    <source>
        <strain evidence="1 2">LaAM-08-1</strain>
    </source>
</reference>
<dbReference type="AlphaFoldDB" id="A0A0C9WXT1"/>
<name>A0A0C9WXT1_9AGAR</name>
<accession>A0A0C9WXT1</accession>
<dbReference type="HOGENOM" id="CLU_2794338_0_0_1"/>
<dbReference type="Proteomes" id="UP000054477">
    <property type="component" value="Unassembled WGS sequence"/>
</dbReference>
<evidence type="ECO:0000313" key="2">
    <source>
        <dbReference type="Proteomes" id="UP000054477"/>
    </source>
</evidence>
<dbReference type="EMBL" id="KN839247">
    <property type="protein sequence ID" value="KIJ90216.1"/>
    <property type="molecule type" value="Genomic_DNA"/>
</dbReference>